<dbReference type="SUPFAM" id="SSF89796">
    <property type="entry name" value="CoA-transferase family III (CaiB/BaiF)"/>
    <property type="match status" value="1"/>
</dbReference>
<proteinExistence type="inferred from homology"/>
<evidence type="ECO:0000313" key="2">
    <source>
        <dbReference type="EMBL" id="KAJ3474383.1"/>
    </source>
</evidence>
<keyword evidence="3" id="KW-1185">Reference proteome</keyword>
<dbReference type="PANTHER" id="PTHR48228">
    <property type="entry name" value="SUCCINYL-COA--D-CITRAMALATE COA-TRANSFERASE"/>
    <property type="match status" value="1"/>
</dbReference>
<dbReference type="InterPro" id="IPR023606">
    <property type="entry name" value="CoA-Trfase_III_dom_1_sf"/>
</dbReference>
<organism evidence="2 3">
    <name type="scientific">Meripilus lineatus</name>
    <dbReference type="NCBI Taxonomy" id="2056292"/>
    <lineage>
        <taxon>Eukaryota</taxon>
        <taxon>Fungi</taxon>
        <taxon>Dikarya</taxon>
        <taxon>Basidiomycota</taxon>
        <taxon>Agaricomycotina</taxon>
        <taxon>Agaricomycetes</taxon>
        <taxon>Polyporales</taxon>
        <taxon>Meripilaceae</taxon>
        <taxon>Meripilus</taxon>
    </lineage>
</organism>
<dbReference type="Gene3D" id="3.30.1540.10">
    <property type="entry name" value="formyl-coa transferase, domain 3"/>
    <property type="match status" value="1"/>
</dbReference>
<dbReference type="InterPro" id="IPR044855">
    <property type="entry name" value="CoA-Trfase_III_dom3_sf"/>
</dbReference>
<name>A0AAD5Y7I8_9APHY</name>
<evidence type="ECO:0008006" key="4">
    <source>
        <dbReference type="Google" id="ProtNLM"/>
    </source>
</evidence>
<dbReference type="Pfam" id="PF02515">
    <property type="entry name" value="CoA_transf_3"/>
    <property type="match status" value="1"/>
</dbReference>
<evidence type="ECO:0000313" key="3">
    <source>
        <dbReference type="Proteomes" id="UP001212997"/>
    </source>
</evidence>
<protein>
    <recommendedName>
        <fullName evidence="4">Alpha-methylacyl-CoA racemase</fullName>
    </recommendedName>
</protein>
<dbReference type="Proteomes" id="UP001212997">
    <property type="component" value="Unassembled WGS sequence"/>
</dbReference>
<comment type="similarity">
    <text evidence="1">Belongs to the CoA-transferase III family.</text>
</comment>
<dbReference type="InterPro" id="IPR050509">
    <property type="entry name" value="CoA-transferase_III"/>
</dbReference>
<accession>A0AAD5Y7I8</accession>
<dbReference type="EMBL" id="JANAWD010001077">
    <property type="protein sequence ID" value="KAJ3474383.1"/>
    <property type="molecule type" value="Genomic_DNA"/>
</dbReference>
<gene>
    <name evidence="2" type="ORF">NLI96_g12490</name>
</gene>
<dbReference type="AlphaFoldDB" id="A0AAD5Y7I8"/>
<dbReference type="PANTHER" id="PTHR48228:SF5">
    <property type="entry name" value="ALPHA-METHYLACYL-COA RACEMASE"/>
    <property type="match status" value="1"/>
</dbReference>
<comment type="caution">
    <text evidence="2">The sequence shown here is derived from an EMBL/GenBank/DDBJ whole genome shotgun (WGS) entry which is preliminary data.</text>
</comment>
<dbReference type="InterPro" id="IPR003673">
    <property type="entry name" value="CoA-Trfase_fam_III"/>
</dbReference>
<evidence type="ECO:0000256" key="1">
    <source>
        <dbReference type="ARBA" id="ARBA00008383"/>
    </source>
</evidence>
<dbReference type="GO" id="GO:0003824">
    <property type="term" value="F:catalytic activity"/>
    <property type="evidence" value="ECO:0007669"/>
    <property type="project" value="InterPro"/>
</dbReference>
<reference evidence="2" key="1">
    <citation type="submission" date="2022-07" db="EMBL/GenBank/DDBJ databases">
        <title>Genome Sequence of Physisporinus lineatus.</title>
        <authorList>
            <person name="Buettner E."/>
        </authorList>
    </citation>
    <scope>NUCLEOTIDE SEQUENCE</scope>
    <source>
        <strain evidence="2">VT162</strain>
    </source>
</reference>
<dbReference type="Gene3D" id="3.40.50.10540">
    <property type="entry name" value="Crotonobetainyl-coa:carnitine coa-transferase, domain 1"/>
    <property type="match status" value="1"/>
</dbReference>
<sequence>MASKHPLEGLRVVEFAGLAPGPFAGLVLADWGANVIRIDRPTSSITPAVTQDYLARNKRSLAIDPKVPSGLATLKKLINNSDVLIDPFRPGVMERLGLGPDIFLGEKGSNKKLVYARLAGFSPTGRERNLAGHDINYIALSGVLSLLPGTSTEPSFPLNLLADFAGGGLLCALGILIALFERETKSGLGQVVQSDMVSGTRYISSFPLLQSITASATSSPLFSDVNASPASRMRNTLDGGAPFYAVYPCADDRWMSVGCLEPKFFAIFIEKFLKALPQDFTQGCHYWKPDLSKQNDRSQWPAMRVFFAKGFKTQSRAYWEKVFDGSDACTFPVLTPLESSKLSSSGSLTPAPHPNLERTPAIPLARSFESQPLGLKAPGEDTDAILCEIGLTEEERRRLRDDGALGKAIRVGTKL</sequence>